<dbReference type="RefSeq" id="WP_128420801.1">
    <property type="nucleotide sequence ID" value="NZ_CP049017.1"/>
</dbReference>
<feature type="domain" description="HTH OST-type" evidence="2">
    <location>
        <begin position="212"/>
        <end position="291"/>
    </location>
</feature>
<dbReference type="CDD" id="cd10146">
    <property type="entry name" value="LabA_like_C"/>
    <property type="match status" value="1"/>
</dbReference>
<dbReference type="Gene3D" id="3.40.50.1010">
    <property type="entry name" value="5'-nuclease"/>
    <property type="match status" value="1"/>
</dbReference>
<dbReference type="CDD" id="cd11297">
    <property type="entry name" value="PIN_LabA-like_N_1"/>
    <property type="match status" value="1"/>
</dbReference>
<proteinExistence type="predicted"/>
<feature type="region of interest" description="Disordered" evidence="1">
    <location>
        <begin position="158"/>
        <end position="209"/>
    </location>
</feature>
<keyword evidence="4" id="KW-1185">Reference proteome</keyword>
<dbReference type="PANTHER" id="PTHR35811">
    <property type="entry name" value="SLR1870 PROTEIN"/>
    <property type="match status" value="1"/>
</dbReference>
<dbReference type="Proteomes" id="UP000239898">
    <property type="component" value="Unassembled WGS sequence"/>
</dbReference>
<dbReference type="GO" id="GO:0004540">
    <property type="term" value="F:RNA nuclease activity"/>
    <property type="evidence" value="ECO:0007669"/>
    <property type="project" value="InterPro"/>
</dbReference>
<gene>
    <name evidence="3" type="ORF">XthCFBP4691_12905</name>
</gene>
<organism evidence="3 4">
    <name type="scientific">Xanthomonas theicola</name>
    <dbReference type="NCBI Taxonomy" id="56464"/>
    <lineage>
        <taxon>Bacteria</taxon>
        <taxon>Pseudomonadati</taxon>
        <taxon>Pseudomonadota</taxon>
        <taxon>Gammaproteobacteria</taxon>
        <taxon>Lysobacterales</taxon>
        <taxon>Lysobacteraceae</taxon>
        <taxon>Xanthomonas</taxon>
    </lineage>
</organism>
<reference evidence="3 4" key="1">
    <citation type="submission" date="2016-08" db="EMBL/GenBank/DDBJ databases">
        <title>Evolution of the type three secretion system and type three effector repertoires in Xanthomonas.</title>
        <authorList>
            <person name="Merda D."/>
            <person name="Briand M."/>
            <person name="Bosis E."/>
            <person name="Rousseau C."/>
            <person name="Portier P."/>
            <person name="Jacques M.-A."/>
            <person name="Fischer-Le Saux M."/>
        </authorList>
    </citation>
    <scope>NUCLEOTIDE SEQUENCE [LARGE SCALE GENOMIC DNA]</scope>
    <source>
        <strain evidence="3 4">CFBP 4691</strain>
    </source>
</reference>
<dbReference type="InterPro" id="IPR021139">
    <property type="entry name" value="NYN"/>
</dbReference>
<dbReference type="EMBL" id="MIGX01000062">
    <property type="protein sequence ID" value="PPT90352.1"/>
    <property type="molecule type" value="Genomic_DNA"/>
</dbReference>
<dbReference type="Pfam" id="PF12872">
    <property type="entry name" value="OST-HTH"/>
    <property type="match status" value="1"/>
</dbReference>
<dbReference type="InterPro" id="IPR025605">
    <property type="entry name" value="OST-HTH/LOTUS_dom"/>
</dbReference>
<accession>A0A2S6ZDP3</accession>
<evidence type="ECO:0000313" key="4">
    <source>
        <dbReference type="Proteomes" id="UP000239898"/>
    </source>
</evidence>
<dbReference type="PROSITE" id="PS51644">
    <property type="entry name" value="HTH_OST"/>
    <property type="match status" value="1"/>
</dbReference>
<dbReference type="Gene3D" id="3.30.420.610">
    <property type="entry name" value="LOTUS domain-like"/>
    <property type="match status" value="1"/>
</dbReference>
<evidence type="ECO:0000313" key="3">
    <source>
        <dbReference type="EMBL" id="PPT90352.1"/>
    </source>
</evidence>
<dbReference type="Pfam" id="PF01936">
    <property type="entry name" value="NYN"/>
    <property type="match status" value="1"/>
</dbReference>
<evidence type="ECO:0000256" key="1">
    <source>
        <dbReference type="SAM" id="MobiDB-lite"/>
    </source>
</evidence>
<evidence type="ECO:0000259" key="2">
    <source>
        <dbReference type="PROSITE" id="PS51644"/>
    </source>
</evidence>
<dbReference type="AlphaFoldDB" id="A0A2S6ZDP3"/>
<dbReference type="InterPro" id="IPR041966">
    <property type="entry name" value="LOTUS-like"/>
</dbReference>
<dbReference type="OrthoDB" id="9783963at2"/>
<name>A0A2S6ZDP3_9XANT</name>
<dbReference type="PANTHER" id="PTHR35811:SF1">
    <property type="entry name" value="HTH OST-TYPE DOMAIN-CONTAINING PROTEIN"/>
    <property type="match status" value="1"/>
</dbReference>
<sequence length="291" mass="31408">MKTRSRSETDDDQPRLAVLIDADNAQPSVIEGLLAEVAKYGVASVKRIYGDFTSTRMTQWKQALLKHSISPVQQFAYTSGKNATDSSLIIDAMDLLYTGRFDGFCLVSSDSDFTRLAQRLREEGPTVYGFGERKTPDAFVQACDKFIYTQVLRSEAASAEPSKPTATAAAARPAGRGRKTPQAAAAARSEPAAATAATMAAPTAPSDAKAAPLSAPLTLLRQAIEEASDDQGWAALGGVGSYLNKVRPDFDPRLYGHKKLSDLLRRLSAQFEIEERGNEGGGKRIFVRSRS</sequence>
<comment type="caution">
    <text evidence="3">The sequence shown here is derived from an EMBL/GenBank/DDBJ whole genome shotgun (WGS) entry which is preliminary data.</text>
</comment>
<protein>
    <recommendedName>
        <fullName evidence="2">HTH OST-type domain-containing protein</fullName>
    </recommendedName>
</protein>